<dbReference type="Proteomes" id="UP001310890">
    <property type="component" value="Unassembled WGS sequence"/>
</dbReference>
<comment type="caution">
    <text evidence="1">The sequence shown here is derived from an EMBL/GenBank/DDBJ whole genome shotgun (WGS) entry which is preliminary data.</text>
</comment>
<sequence>MATRADNTLTLAFHKRLATFSPRVQAIIESLSYNSNRIPDRYKGISKPPRVQKAVRFRFRDLPPEIRNIIYKLALRLADPVQIDARYNFGRGRCARKARLRNSGINTNVLLVNRQINIEATAILYGCNSFHFVGTSHGCATLLKDFLVDIGRSARHLRFVSIGHLYNTKTITSALHLLKQATNLEQLTFRHHCCFNYAKGSRINLLVPWLRSLKKSYKLAGKSVDVRQVLKIDLEPNLLLYPWGESQKPDTRQADARLWVEEQIEALESVLAGVPLRTKFQ</sequence>
<evidence type="ECO:0000313" key="1">
    <source>
        <dbReference type="EMBL" id="KAK5114364.1"/>
    </source>
</evidence>
<evidence type="ECO:0000313" key="2">
    <source>
        <dbReference type="Proteomes" id="UP001310890"/>
    </source>
</evidence>
<dbReference type="PANTHER" id="PTHR42085:SF8">
    <property type="entry name" value="F-BOX DOMAIN-CONTAINING PROTEIN"/>
    <property type="match status" value="1"/>
</dbReference>
<protein>
    <submittedName>
        <fullName evidence="1">Uncharacterized protein</fullName>
    </submittedName>
</protein>
<reference evidence="1" key="1">
    <citation type="submission" date="2023-08" db="EMBL/GenBank/DDBJ databases">
        <title>Black Yeasts Isolated from many extreme environments.</title>
        <authorList>
            <person name="Coleine C."/>
            <person name="Stajich J.E."/>
            <person name="Selbmann L."/>
        </authorList>
    </citation>
    <scope>NUCLEOTIDE SEQUENCE</scope>
    <source>
        <strain evidence="1">CCFEE 5401</strain>
    </source>
</reference>
<dbReference type="PANTHER" id="PTHR42085">
    <property type="entry name" value="F-BOX DOMAIN-CONTAINING PROTEIN"/>
    <property type="match status" value="1"/>
</dbReference>
<name>A0AAN7YS53_9PEZI</name>
<dbReference type="InterPro" id="IPR038883">
    <property type="entry name" value="AN11006-like"/>
</dbReference>
<gene>
    <name evidence="1" type="ORF">LTR62_002616</name>
</gene>
<proteinExistence type="predicted"/>
<dbReference type="EMBL" id="JAVRRL010000018">
    <property type="protein sequence ID" value="KAK5114364.1"/>
    <property type="molecule type" value="Genomic_DNA"/>
</dbReference>
<organism evidence="1 2">
    <name type="scientific">Meristemomyces frigidus</name>
    <dbReference type="NCBI Taxonomy" id="1508187"/>
    <lineage>
        <taxon>Eukaryota</taxon>
        <taxon>Fungi</taxon>
        <taxon>Dikarya</taxon>
        <taxon>Ascomycota</taxon>
        <taxon>Pezizomycotina</taxon>
        <taxon>Dothideomycetes</taxon>
        <taxon>Dothideomycetidae</taxon>
        <taxon>Mycosphaerellales</taxon>
        <taxon>Teratosphaeriaceae</taxon>
        <taxon>Meristemomyces</taxon>
    </lineage>
</organism>
<dbReference type="AlphaFoldDB" id="A0AAN7YS53"/>
<accession>A0AAN7YS53</accession>